<evidence type="ECO:0000256" key="1">
    <source>
        <dbReference type="ARBA" id="ARBA00004141"/>
    </source>
</evidence>
<feature type="transmembrane region" description="Helical" evidence="6">
    <location>
        <begin position="27"/>
        <end position="48"/>
    </location>
</feature>
<protein>
    <recommendedName>
        <fullName evidence="8">Protein Kr-h2</fullName>
    </recommendedName>
</protein>
<dbReference type="GO" id="GO:0005783">
    <property type="term" value="C:endoplasmic reticulum"/>
    <property type="evidence" value="ECO:0007669"/>
    <property type="project" value="TreeGrafter"/>
</dbReference>
<comment type="subcellular location">
    <subcellularLocation>
        <location evidence="1">Membrane</location>
        <topology evidence="1">Multi-pass membrane protein</topology>
    </subcellularLocation>
</comment>
<evidence type="ECO:0000256" key="4">
    <source>
        <dbReference type="ARBA" id="ARBA00022989"/>
    </source>
</evidence>
<keyword evidence="3 6" id="KW-0812">Transmembrane</keyword>
<proteinExistence type="evidence at transcript level"/>
<evidence type="ECO:0008006" key="8">
    <source>
        <dbReference type="Google" id="ProtNLM"/>
    </source>
</evidence>
<feature type="transmembrane region" description="Helical" evidence="6">
    <location>
        <begin position="156"/>
        <end position="177"/>
    </location>
</feature>
<dbReference type="AlphaFoldDB" id="R4WDR1"/>
<accession>R4WDR1</accession>
<evidence type="ECO:0000256" key="6">
    <source>
        <dbReference type="SAM" id="Phobius"/>
    </source>
</evidence>
<evidence type="ECO:0000256" key="2">
    <source>
        <dbReference type="ARBA" id="ARBA00007322"/>
    </source>
</evidence>
<reference evidence="7" key="1">
    <citation type="journal article" date="2013" name="PLoS ONE">
        <title>Gene expression in gut symbiotic organ of stinkbug affected by extracellular bacterial symbiont.</title>
        <authorList>
            <person name="Futahashi R."/>
            <person name="Tanaka K."/>
            <person name="Tanahashi M."/>
            <person name="Nikoh N."/>
            <person name="Kikuchi Y."/>
            <person name="Lee B.L."/>
            <person name="Fukatsu T."/>
        </authorList>
    </citation>
    <scope>NUCLEOTIDE SEQUENCE</scope>
    <source>
        <tissue evidence="7">Midgut</tissue>
    </source>
</reference>
<dbReference type="PANTHER" id="PTHR12703:SF4">
    <property type="entry name" value="TRANSMEMBRANE PROTEIN 33"/>
    <property type="match status" value="1"/>
</dbReference>
<dbReference type="EMBL" id="AK417764">
    <property type="protein sequence ID" value="BAN20979.1"/>
    <property type="molecule type" value="mRNA"/>
</dbReference>
<dbReference type="GO" id="GO:0061024">
    <property type="term" value="P:membrane organization"/>
    <property type="evidence" value="ECO:0007669"/>
    <property type="project" value="TreeGrafter"/>
</dbReference>
<sequence length="252" mass="29034">MPSSEQEPQQVGIEALKNHIRTHKIDVCLWCTRVLTMLCTFLHLFPIFGNPQSAYNKALIANAATSALRLHQRQPRMTPSRETFQAILLEDSCHYLIYSLIFMYVSPFTLVLVPIFCFSLIHFASYSLTLLDTIGQNSWWGARLLISLVELQSRKILSLIALTEILLMPFSFILLFLSRAGLLTPFLYSQFLIMRYKSQRNPYTRNMFRDCRAFFEDIAARPSTPQFIKVIIMSVIQFICKFAPPLPAQNAQ</sequence>
<keyword evidence="5 6" id="KW-0472">Membrane</keyword>
<dbReference type="InterPro" id="IPR005344">
    <property type="entry name" value="TMEM33/Pom33"/>
</dbReference>
<keyword evidence="4 6" id="KW-1133">Transmembrane helix</keyword>
<name>R4WDR1_RIPPE</name>
<evidence type="ECO:0000256" key="5">
    <source>
        <dbReference type="ARBA" id="ARBA00023136"/>
    </source>
</evidence>
<dbReference type="GO" id="GO:0071786">
    <property type="term" value="P:endoplasmic reticulum tubular network organization"/>
    <property type="evidence" value="ECO:0007669"/>
    <property type="project" value="TreeGrafter"/>
</dbReference>
<organism evidence="7">
    <name type="scientific">Riptortus pedestris</name>
    <name type="common">Bean bug</name>
    <dbReference type="NCBI Taxonomy" id="329032"/>
    <lineage>
        <taxon>Eukaryota</taxon>
        <taxon>Metazoa</taxon>
        <taxon>Ecdysozoa</taxon>
        <taxon>Arthropoda</taxon>
        <taxon>Hexapoda</taxon>
        <taxon>Insecta</taxon>
        <taxon>Pterygota</taxon>
        <taxon>Neoptera</taxon>
        <taxon>Paraneoptera</taxon>
        <taxon>Hemiptera</taxon>
        <taxon>Heteroptera</taxon>
        <taxon>Panheteroptera</taxon>
        <taxon>Pentatomomorpha</taxon>
        <taxon>Coreoidea</taxon>
        <taxon>Alydidae</taxon>
        <taxon>Riptortus</taxon>
    </lineage>
</organism>
<dbReference type="Pfam" id="PF03661">
    <property type="entry name" value="TMEM33_Pom33"/>
    <property type="match status" value="1"/>
</dbReference>
<feature type="transmembrane region" description="Helical" evidence="6">
    <location>
        <begin position="95"/>
        <end position="121"/>
    </location>
</feature>
<comment type="similarity">
    <text evidence="2">Belongs to the PER33/POM33 family.</text>
</comment>
<evidence type="ECO:0000313" key="7">
    <source>
        <dbReference type="EMBL" id="BAN20979.1"/>
    </source>
</evidence>
<dbReference type="GO" id="GO:0016020">
    <property type="term" value="C:membrane"/>
    <property type="evidence" value="ECO:0007669"/>
    <property type="project" value="UniProtKB-SubCell"/>
</dbReference>
<dbReference type="InterPro" id="IPR051645">
    <property type="entry name" value="PER33/POM33_regulator"/>
</dbReference>
<evidence type="ECO:0000256" key="3">
    <source>
        <dbReference type="ARBA" id="ARBA00022692"/>
    </source>
</evidence>
<dbReference type="PANTHER" id="PTHR12703">
    <property type="entry name" value="TRANSMEMBRANE PROTEIN 33"/>
    <property type="match status" value="1"/>
</dbReference>